<evidence type="ECO:0000256" key="3">
    <source>
        <dbReference type="ARBA" id="ARBA00022917"/>
    </source>
</evidence>
<dbReference type="PANTHER" id="PTHR43804">
    <property type="entry name" value="LD18447P"/>
    <property type="match status" value="1"/>
</dbReference>
<dbReference type="FunFam" id="3.30.160.20:FF:000070">
    <property type="entry name" value="Related to MRF1-peptide chain release factor, mitochondrial"/>
    <property type="match status" value="1"/>
</dbReference>
<organism evidence="5 6">
    <name type="scientific">Cladophialophora carrionii CBS 160.54</name>
    <dbReference type="NCBI Taxonomy" id="1279043"/>
    <lineage>
        <taxon>Eukaryota</taxon>
        <taxon>Fungi</taxon>
        <taxon>Dikarya</taxon>
        <taxon>Ascomycota</taxon>
        <taxon>Pezizomycotina</taxon>
        <taxon>Eurotiomycetes</taxon>
        <taxon>Chaetothyriomycetidae</taxon>
        <taxon>Chaetothyriales</taxon>
        <taxon>Herpotrichiellaceae</taxon>
        <taxon>Cladophialophora</taxon>
    </lineage>
</organism>
<evidence type="ECO:0000256" key="1">
    <source>
        <dbReference type="ARBA" id="ARBA00010835"/>
    </source>
</evidence>
<dbReference type="Proteomes" id="UP000030678">
    <property type="component" value="Unassembled WGS sequence"/>
</dbReference>
<evidence type="ECO:0000259" key="4">
    <source>
        <dbReference type="PROSITE" id="PS00745"/>
    </source>
</evidence>
<reference evidence="5 6" key="1">
    <citation type="submission" date="2013-03" db="EMBL/GenBank/DDBJ databases">
        <title>The Genome Sequence of Cladophialophora carrionii CBS 160.54.</title>
        <authorList>
            <consortium name="The Broad Institute Genomics Platform"/>
            <person name="Cuomo C."/>
            <person name="de Hoog S."/>
            <person name="Gorbushina A."/>
            <person name="Walker B."/>
            <person name="Young S.K."/>
            <person name="Zeng Q."/>
            <person name="Gargeya S."/>
            <person name="Fitzgerald M."/>
            <person name="Haas B."/>
            <person name="Abouelleil A."/>
            <person name="Allen A.W."/>
            <person name="Alvarado L."/>
            <person name="Arachchi H.M."/>
            <person name="Berlin A.M."/>
            <person name="Chapman S.B."/>
            <person name="Gainer-Dewar J."/>
            <person name="Goldberg J."/>
            <person name="Griggs A."/>
            <person name="Gujja S."/>
            <person name="Hansen M."/>
            <person name="Howarth C."/>
            <person name="Imamovic A."/>
            <person name="Ireland A."/>
            <person name="Larimer J."/>
            <person name="McCowan C."/>
            <person name="Murphy C."/>
            <person name="Pearson M."/>
            <person name="Poon T.W."/>
            <person name="Priest M."/>
            <person name="Roberts A."/>
            <person name="Saif S."/>
            <person name="Shea T."/>
            <person name="Sisk P."/>
            <person name="Sykes S."/>
            <person name="Wortman J."/>
            <person name="Nusbaum C."/>
            <person name="Birren B."/>
        </authorList>
    </citation>
    <scope>NUCLEOTIDE SEQUENCE [LARGE SCALE GENOMIC DNA]</scope>
    <source>
        <strain evidence="5 6">CBS 160.54</strain>
    </source>
</reference>
<dbReference type="HOGENOM" id="CLU_036856_0_8_1"/>
<keyword evidence="2" id="KW-0488">Methylation</keyword>
<name>V9DDQ3_9EURO</name>
<dbReference type="Pfam" id="PF03462">
    <property type="entry name" value="PCRF"/>
    <property type="match status" value="1"/>
</dbReference>
<comment type="similarity">
    <text evidence="1">Belongs to the prokaryotic/mitochondrial release factor family.</text>
</comment>
<dbReference type="SUPFAM" id="SSF75620">
    <property type="entry name" value="Release factor"/>
    <property type="match status" value="1"/>
</dbReference>
<keyword evidence="3" id="KW-0648">Protein biosynthesis</keyword>
<dbReference type="GeneID" id="19982679"/>
<protein>
    <recommendedName>
        <fullName evidence="4">Prokaryotic-type class I peptide chain release factors domain-containing protein</fullName>
    </recommendedName>
</protein>
<dbReference type="InterPro" id="IPR050057">
    <property type="entry name" value="Prokaryotic/Mito_RF"/>
</dbReference>
<dbReference type="InterPro" id="IPR045853">
    <property type="entry name" value="Pep_chain_release_fac_I_sf"/>
</dbReference>
<dbReference type="OrthoDB" id="2019491at2759"/>
<dbReference type="Gene3D" id="3.30.160.20">
    <property type="match status" value="1"/>
</dbReference>
<accession>V9DDQ3</accession>
<evidence type="ECO:0000313" key="6">
    <source>
        <dbReference type="Proteomes" id="UP000030678"/>
    </source>
</evidence>
<sequence length="438" mass="47740">MLSRSLKARLCSRCLGPSLRTAARPAALSLPLTIRCQSSSSTAAGTGADLSPILLRRARAIAAEHQHLSTANAENYDVAVAKKIGELSPVVAALKEWEDAQSSLAELETMLTDPSSDAELRTLASQDIEATTSQLPTLSSRLKNSLIPPHPFAALACMIEIHPGAGGSEASLFAQSLLNMYTDLCARKRWPTTLAGYTPDDSTHDAGLTDALLEVHQPGAYDVLRTEAGVHRVQRVPATEKKGRTHTSAVSVMVLPSLPDSSSGAADAELDYENPDSDYYVNPADVKSQAMRASGAGGQHVNKTESAIRLTHLPTNTVVAVQEERSQHKNREKAWRLLRAKIAQMRREAREEEIVRIRRSAMGGVARTGREDKIRTYNYSQRRVTDHRSGMDSSDLEGILGGGEGLEDLMDSVREWMAEEEVKGLIAEEELRQREQSK</sequence>
<dbReference type="EMBL" id="KB822704">
    <property type="protein sequence ID" value="ETI24816.1"/>
    <property type="molecule type" value="Genomic_DNA"/>
</dbReference>
<dbReference type="PANTHER" id="PTHR43804:SF7">
    <property type="entry name" value="LD18447P"/>
    <property type="match status" value="1"/>
</dbReference>
<dbReference type="AlphaFoldDB" id="V9DDQ3"/>
<dbReference type="GO" id="GO:0032543">
    <property type="term" value="P:mitochondrial translation"/>
    <property type="evidence" value="ECO:0007669"/>
    <property type="project" value="UniProtKB-ARBA"/>
</dbReference>
<proteinExistence type="inferred from homology"/>
<dbReference type="Gene3D" id="6.10.140.1950">
    <property type="match status" value="1"/>
</dbReference>
<dbReference type="Gene3D" id="3.30.70.1660">
    <property type="match status" value="1"/>
</dbReference>
<evidence type="ECO:0000313" key="5">
    <source>
        <dbReference type="EMBL" id="ETI24816.1"/>
    </source>
</evidence>
<dbReference type="GO" id="GO:0005739">
    <property type="term" value="C:mitochondrion"/>
    <property type="evidence" value="ECO:0007669"/>
    <property type="project" value="UniProtKB-ARBA"/>
</dbReference>
<dbReference type="VEuPathDB" id="FungiDB:G647_04186"/>
<dbReference type="PROSITE" id="PS00745">
    <property type="entry name" value="RF_PROK_I"/>
    <property type="match status" value="1"/>
</dbReference>
<feature type="domain" description="Prokaryotic-type class I peptide chain release factors" evidence="4">
    <location>
        <begin position="292"/>
        <end position="308"/>
    </location>
</feature>
<gene>
    <name evidence="5" type="ORF">G647_04186</name>
</gene>
<dbReference type="RefSeq" id="XP_008726752.1">
    <property type="nucleotide sequence ID" value="XM_008728530.1"/>
</dbReference>
<dbReference type="Pfam" id="PF00472">
    <property type="entry name" value="RF-1"/>
    <property type="match status" value="1"/>
</dbReference>
<dbReference type="InterPro" id="IPR005139">
    <property type="entry name" value="PCRF"/>
</dbReference>
<dbReference type="GO" id="GO:0003747">
    <property type="term" value="F:translation release factor activity"/>
    <property type="evidence" value="ECO:0007669"/>
    <property type="project" value="InterPro"/>
</dbReference>
<dbReference type="InterPro" id="IPR000352">
    <property type="entry name" value="Pep_chain_release_fac_I"/>
</dbReference>
<evidence type="ECO:0000256" key="2">
    <source>
        <dbReference type="ARBA" id="ARBA00022481"/>
    </source>
</evidence>
<dbReference type="SMART" id="SM00937">
    <property type="entry name" value="PCRF"/>
    <property type="match status" value="1"/>
</dbReference>